<dbReference type="CDD" id="cd14858">
    <property type="entry name" value="TrmE_N"/>
    <property type="match status" value="1"/>
</dbReference>
<dbReference type="InterPro" id="IPR006073">
    <property type="entry name" value="GTP-bd"/>
</dbReference>
<gene>
    <name evidence="8" type="ORF">LCGC14_1043920</name>
</gene>
<dbReference type="GO" id="GO:0002098">
    <property type="term" value="P:tRNA wobble uridine modification"/>
    <property type="evidence" value="ECO:0007669"/>
    <property type="project" value="TreeGrafter"/>
</dbReference>
<comment type="caution">
    <text evidence="8">The sequence shown here is derived from an EMBL/GenBank/DDBJ whole genome shotgun (WGS) entry which is preliminary data.</text>
</comment>
<evidence type="ECO:0008006" key="9">
    <source>
        <dbReference type="Google" id="ProtNLM"/>
    </source>
</evidence>
<sequence length="455" mass="50874">MLEDTIIAISTPLGYGGLGIVRLSGKKSLPIAKKLFKSKKNKAQIPHHHPILGNLYHFEQKEFFEEAYLTYLPSPHTYTREDMVEISCHGSPVILEEVVRLGIKAGARHARPGEFTLRAYQGGRIDILQAEAINDIIQAPSYRQVKISFGQLGGSLSKKIASLRHQIINLLSQIEASIEFPEEGLRISTRQISKTMEKAIHSLTKLVESYNLGKTLSEGLTLAIAGRKNVGKSTLFNSLLQKERAIVTPYPGTTRDYLCDKLNINSSIFTLIDMAGFGNPLHPAEKEGIKRAKTIASQADGVLLLLDSSQDESSEDFKLIKKFKNKKTIILFNKIDLPQKMSKKNVKSRAESLPALGISALKGINLGKLKEMIHEFFVPSQKQGEEVILHLRQKLLLEAMLDCLIEGQRLLKEGHLEEIYAEEIRKTIPLIGQLTGEIRMDEIIKDIFSRFCVGK</sequence>
<organism evidence="8">
    <name type="scientific">marine sediment metagenome</name>
    <dbReference type="NCBI Taxonomy" id="412755"/>
    <lineage>
        <taxon>unclassified sequences</taxon>
        <taxon>metagenomes</taxon>
        <taxon>ecological metagenomes</taxon>
    </lineage>
</organism>
<dbReference type="GO" id="GO:0005829">
    <property type="term" value="C:cytosol"/>
    <property type="evidence" value="ECO:0007669"/>
    <property type="project" value="TreeGrafter"/>
</dbReference>
<evidence type="ECO:0000256" key="2">
    <source>
        <dbReference type="ARBA" id="ARBA00022694"/>
    </source>
</evidence>
<evidence type="ECO:0000259" key="6">
    <source>
        <dbReference type="Pfam" id="PF10396"/>
    </source>
</evidence>
<dbReference type="CDD" id="cd04164">
    <property type="entry name" value="trmE"/>
    <property type="match status" value="1"/>
</dbReference>
<dbReference type="InterPro" id="IPR027368">
    <property type="entry name" value="MnmE_dom2"/>
</dbReference>
<dbReference type="Gene3D" id="3.40.50.300">
    <property type="entry name" value="P-loop containing nucleotide triphosphate hydrolases"/>
    <property type="match status" value="1"/>
</dbReference>
<dbReference type="AlphaFoldDB" id="A0A0F9NCM4"/>
<dbReference type="InterPro" id="IPR018948">
    <property type="entry name" value="GTP-bd_TrmE_N"/>
</dbReference>
<dbReference type="GO" id="GO:0003924">
    <property type="term" value="F:GTPase activity"/>
    <property type="evidence" value="ECO:0007669"/>
    <property type="project" value="InterPro"/>
</dbReference>
<dbReference type="PANTHER" id="PTHR42714:SF2">
    <property type="entry name" value="TRNA MODIFICATION GTPASE GTPBP3, MITOCHONDRIAL"/>
    <property type="match status" value="1"/>
</dbReference>
<evidence type="ECO:0000256" key="3">
    <source>
        <dbReference type="ARBA" id="ARBA00022741"/>
    </source>
</evidence>
<dbReference type="NCBIfam" id="TIGR00450">
    <property type="entry name" value="mnmE_trmE_thdF"/>
    <property type="match status" value="1"/>
</dbReference>
<dbReference type="EMBL" id="LAZR01004315">
    <property type="protein sequence ID" value="KKN09712.1"/>
    <property type="molecule type" value="Genomic_DNA"/>
</dbReference>
<evidence type="ECO:0000259" key="7">
    <source>
        <dbReference type="Pfam" id="PF12631"/>
    </source>
</evidence>
<keyword evidence="3" id="KW-0547">Nucleotide-binding</keyword>
<dbReference type="Pfam" id="PF01926">
    <property type="entry name" value="MMR_HSR1"/>
    <property type="match status" value="1"/>
</dbReference>
<evidence type="ECO:0000256" key="1">
    <source>
        <dbReference type="ARBA" id="ARBA00011043"/>
    </source>
</evidence>
<dbReference type="PANTHER" id="PTHR42714">
    <property type="entry name" value="TRNA MODIFICATION GTPASE GTPBP3"/>
    <property type="match status" value="1"/>
</dbReference>
<dbReference type="InterPro" id="IPR027266">
    <property type="entry name" value="TrmE/GcvT-like"/>
</dbReference>
<keyword evidence="2" id="KW-0819">tRNA processing</keyword>
<dbReference type="InterPro" id="IPR031168">
    <property type="entry name" value="G_TrmE"/>
</dbReference>
<feature type="domain" description="MnmE helical" evidence="7">
    <location>
        <begin position="128"/>
        <end position="452"/>
    </location>
</feature>
<dbReference type="Pfam" id="PF10396">
    <property type="entry name" value="TrmE_N"/>
    <property type="match status" value="1"/>
</dbReference>
<dbReference type="SUPFAM" id="SSF52540">
    <property type="entry name" value="P-loop containing nucleoside triphosphate hydrolases"/>
    <property type="match status" value="1"/>
</dbReference>
<keyword evidence="4" id="KW-0342">GTP-binding</keyword>
<name>A0A0F9NCM4_9ZZZZ</name>
<dbReference type="Gene3D" id="3.30.1360.120">
    <property type="entry name" value="Probable tRNA modification gtpase trme, domain 1"/>
    <property type="match status" value="1"/>
</dbReference>
<dbReference type="InterPro" id="IPR004520">
    <property type="entry name" value="GTPase_MnmE"/>
</dbReference>
<dbReference type="Pfam" id="PF12631">
    <property type="entry name" value="MnmE_helical"/>
    <property type="match status" value="1"/>
</dbReference>
<dbReference type="GO" id="GO:0005525">
    <property type="term" value="F:GTP binding"/>
    <property type="evidence" value="ECO:0007669"/>
    <property type="project" value="UniProtKB-KW"/>
</dbReference>
<dbReference type="InterPro" id="IPR027417">
    <property type="entry name" value="P-loop_NTPase"/>
</dbReference>
<accession>A0A0F9NCM4</accession>
<protein>
    <recommendedName>
        <fullName evidence="9">TrmE-type G domain-containing protein</fullName>
    </recommendedName>
</protein>
<proteinExistence type="inferred from homology"/>
<dbReference type="Gene3D" id="1.20.120.430">
    <property type="entry name" value="tRNA modification GTPase MnmE domain 2"/>
    <property type="match status" value="1"/>
</dbReference>
<evidence type="ECO:0000313" key="8">
    <source>
        <dbReference type="EMBL" id="KKN09712.1"/>
    </source>
</evidence>
<dbReference type="NCBIfam" id="TIGR00231">
    <property type="entry name" value="small_GTP"/>
    <property type="match status" value="1"/>
</dbReference>
<dbReference type="InterPro" id="IPR025867">
    <property type="entry name" value="MnmE_helical"/>
</dbReference>
<dbReference type="GO" id="GO:0030488">
    <property type="term" value="P:tRNA methylation"/>
    <property type="evidence" value="ECO:0007669"/>
    <property type="project" value="TreeGrafter"/>
</dbReference>
<dbReference type="HAMAP" id="MF_00379">
    <property type="entry name" value="GTPase_MnmE"/>
    <property type="match status" value="1"/>
</dbReference>
<feature type="domain" description="GTP-binding protein TrmE N-terminal" evidence="6">
    <location>
        <begin position="5"/>
        <end position="124"/>
    </location>
</feature>
<reference evidence="8" key="1">
    <citation type="journal article" date="2015" name="Nature">
        <title>Complex archaea that bridge the gap between prokaryotes and eukaryotes.</title>
        <authorList>
            <person name="Spang A."/>
            <person name="Saw J.H."/>
            <person name="Jorgensen S.L."/>
            <person name="Zaremba-Niedzwiedzka K."/>
            <person name="Martijn J."/>
            <person name="Lind A.E."/>
            <person name="van Eijk R."/>
            <person name="Schleper C."/>
            <person name="Guy L."/>
            <person name="Ettema T.J."/>
        </authorList>
    </citation>
    <scope>NUCLEOTIDE SEQUENCE</scope>
</reference>
<evidence type="ECO:0000259" key="5">
    <source>
        <dbReference type="Pfam" id="PF01926"/>
    </source>
</evidence>
<feature type="domain" description="G" evidence="5">
    <location>
        <begin position="222"/>
        <end position="334"/>
    </location>
</feature>
<dbReference type="InterPro" id="IPR005225">
    <property type="entry name" value="Small_GTP-bd"/>
</dbReference>
<comment type="similarity">
    <text evidence="1">Belongs to the TRAFAC class TrmE-Era-EngA-EngB-Septin-like GTPase superfamily. TrmE GTPase family.</text>
</comment>
<evidence type="ECO:0000256" key="4">
    <source>
        <dbReference type="ARBA" id="ARBA00023134"/>
    </source>
</evidence>